<dbReference type="AlphaFoldDB" id="A0A443HWW7"/>
<dbReference type="RefSeq" id="XP_028485971.1">
    <property type="nucleotide sequence ID" value="XM_028633478.1"/>
</dbReference>
<reference evidence="2 3" key="1">
    <citation type="journal article" date="2018" name="Front. Microbiol.">
        <title>Genomic and genetic insights into a cosmopolitan fungus, Paecilomyces variotii (Eurotiales).</title>
        <authorList>
            <person name="Urquhart A.S."/>
            <person name="Mondo S.J."/>
            <person name="Makela M.R."/>
            <person name="Hane J.K."/>
            <person name="Wiebenga A."/>
            <person name="He G."/>
            <person name="Mihaltcheva S."/>
            <person name="Pangilinan J."/>
            <person name="Lipzen A."/>
            <person name="Barry K."/>
            <person name="de Vries R.P."/>
            <person name="Grigoriev I.V."/>
            <person name="Idnurm A."/>
        </authorList>
    </citation>
    <scope>NUCLEOTIDE SEQUENCE [LARGE SCALE GENOMIC DNA]</scope>
    <source>
        <strain evidence="2 3">CBS 101075</strain>
    </source>
</reference>
<dbReference type="VEuPathDB" id="FungiDB:C8Q69DRAFT_519793"/>
<keyword evidence="3" id="KW-1185">Reference proteome</keyword>
<dbReference type="PROSITE" id="PS51257">
    <property type="entry name" value="PROKAR_LIPOPROTEIN"/>
    <property type="match status" value="1"/>
</dbReference>
<evidence type="ECO:0000313" key="2">
    <source>
        <dbReference type="EMBL" id="RWQ96326.1"/>
    </source>
</evidence>
<organism evidence="2 3">
    <name type="scientific">Byssochlamys spectabilis</name>
    <name type="common">Paecilomyces variotii</name>
    <dbReference type="NCBI Taxonomy" id="264951"/>
    <lineage>
        <taxon>Eukaryota</taxon>
        <taxon>Fungi</taxon>
        <taxon>Dikarya</taxon>
        <taxon>Ascomycota</taxon>
        <taxon>Pezizomycotina</taxon>
        <taxon>Eurotiomycetes</taxon>
        <taxon>Eurotiomycetidae</taxon>
        <taxon>Eurotiales</taxon>
        <taxon>Thermoascaceae</taxon>
        <taxon>Paecilomyces</taxon>
    </lineage>
</organism>
<dbReference type="GeneID" id="39602755"/>
<gene>
    <name evidence="2" type="ORF">C8Q69DRAFT_519793</name>
</gene>
<feature type="compositionally biased region" description="Polar residues" evidence="1">
    <location>
        <begin position="241"/>
        <end position="255"/>
    </location>
</feature>
<sequence>MLCFRFPSGTPGSLLLSCWTPTMPRGVLWQTLDITNTARSAFPTDRMEKILVFRTRVVISVNKFRIQHHKLAILDHSRDSWQCQSLGNSNDVYYSGILTVRLYLAQPQIYRGFFLRLCGTNESTNCTATDPGSCSNAHSSCGCLGHSSILILLSNQLVCAAEKSQDQRDLREEEVGEASDLEVLRNPFLCCCRTSCSPGNFLVDVIPERYPDARQERSDVLSAYMFGFRLPMRNGPVRRQGPSSATLRPTSHNWT</sequence>
<accession>A0A443HWW7</accession>
<name>A0A443HWW7_BYSSP</name>
<comment type="caution">
    <text evidence="2">The sequence shown here is derived from an EMBL/GenBank/DDBJ whole genome shotgun (WGS) entry which is preliminary data.</text>
</comment>
<evidence type="ECO:0000256" key="1">
    <source>
        <dbReference type="SAM" id="MobiDB-lite"/>
    </source>
</evidence>
<feature type="region of interest" description="Disordered" evidence="1">
    <location>
        <begin position="235"/>
        <end position="255"/>
    </location>
</feature>
<protein>
    <submittedName>
        <fullName evidence="2">Uncharacterized protein</fullName>
    </submittedName>
</protein>
<dbReference type="EMBL" id="RCNU01000004">
    <property type="protein sequence ID" value="RWQ96326.1"/>
    <property type="molecule type" value="Genomic_DNA"/>
</dbReference>
<evidence type="ECO:0000313" key="3">
    <source>
        <dbReference type="Proteomes" id="UP000283841"/>
    </source>
</evidence>
<dbReference type="Proteomes" id="UP000283841">
    <property type="component" value="Unassembled WGS sequence"/>
</dbReference>
<proteinExistence type="predicted"/>